<sequence>MNENTKTARAEWESMSGEQQYTALVAMAWTVRRKAEARNQTGAAWIETEDDAQTVAADAWTRMGAALDRNEAQDAPAPLAVILYRAAAQAAHSISRAEQRHARAISATIDDDGAERWQIDTEAGTDCDAIAPGPEAAAILRESVESVARDQVDRVALTMTARGYTTAEIAAALMVDRSTISRRLYAMRDRYHAQQGEEAEA</sequence>
<dbReference type="InterPro" id="IPR053812">
    <property type="entry name" value="HTH_Sigma70_ECF-like"/>
</dbReference>
<reference evidence="2" key="1">
    <citation type="journal article" date="2021" name="Proc. Natl. Acad. Sci. U.S.A.">
        <title>A Catalog of Tens of Thousands of Viruses from Human Metagenomes Reveals Hidden Associations with Chronic Diseases.</title>
        <authorList>
            <person name="Tisza M.J."/>
            <person name="Buck C.B."/>
        </authorList>
    </citation>
    <scope>NUCLEOTIDE SEQUENCE</scope>
    <source>
        <strain evidence="2">CtBeL15</strain>
    </source>
</reference>
<dbReference type="EMBL" id="BK016176">
    <property type="protein sequence ID" value="DAG00108.1"/>
    <property type="molecule type" value="Genomic_DNA"/>
</dbReference>
<organism evidence="2">
    <name type="scientific">Siphoviridae sp. ctBeL15</name>
    <dbReference type="NCBI Taxonomy" id="2825374"/>
    <lineage>
        <taxon>Viruses</taxon>
        <taxon>Duplodnaviria</taxon>
        <taxon>Heunggongvirae</taxon>
        <taxon>Uroviricota</taxon>
        <taxon>Caudoviricetes</taxon>
    </lineage>
</organism>
<evidence type="ECO:0000313" key="2">
    <source>
        <dbReference type="EMBL" id="DAG00108.1"/>
    </source>
</evidence>
<feature type="domain" description="RNA polymerase sigma-70 ECF-like HTH" evidence="1">
    <location>
        <begin position="83"/>
        <end position="194"/>
    </location>
</feature>
<evidence type="ECO:0000259" key="1">
    <source>
        <dbReference type="Pfam" id="PF07638"/>
    </source>
</evidence>
<proteinExistence type="predicted"/>
<name>A0A8S5V088_9CAUD</name>
<protein>
    <submittedName>
        <fullName evidence="2">Putative RNA polymerase</fullName>
    </submittedName>
</protein>
<dbReference type="Pfam" id="PF07638">
    <property type="entry name" value="Sigma70_ECF"/>
    <property type="match status" value="1"/>
</dbReference>
<accession>A0A8S5V088</accession>